<evidence type="ECO:0000256" key="6">
    <source>
        <dbReference type="ARBA" id="ARBA00022777"/>
    </source>
</evidence>
<name>A0A938YAP6_9ACTN</name>
<evidence type="ECO:0000256" key="7">
    <source>
        <dbReference type="ARBA" id="ARBA00022840"/>
    </source>
</evidence>
<reference evidence="10" key="1">
    <citation type="submission" date="2021-01" db="EMBL/GenBank/DDBJ databases">
        <title>YIM 132084 draft genome.</title>
        <authorList>
            <person name="An D."/>
        </authorList>
    </citation>
    <scope>NUCLEOTIDE SEQUENCE</scope>
    <source>
        <strain evidence="10">YIM 132084</strain>
    </source>
</reference>
<dbReference type="Proteomes" id="UP000663792">
    <property type="component" value="Unassembled WGS sequence"/>
</dbReference>
<evidence type="ECO:0000256" key="5">
    <source>
        <dbReference type="ARBA" id="ARBA00022741"/>
    </source>
</evidence>
<dbReference type="Pfam" id="PF01288">
    <property type="entry name" value="HPPK"/>
    <property type="match status" value="1"/>
</dbReference>
<comment type="caution">
    <text evidence="10">The sequence shown here is derived from an EMBL/GenBank/DDBJ whole genome shotgun (WGS) entry which is preliminary data.</text>
</comment>
<comment type="pathway">
    <text evidence="2">Cofactor biosynthesis; tetrahydrofolate biosynthesis; 2-amino-4-hydroxy-6-hydroxymethyl-7,8-dihydropteridine diphosphate from 7,8-dihydroneopterin triphosphate: step 4/4.</text>
</comment>
<dbReference type="RefSeq" id="WP_205259262.1">
    <property type="nucleotide sequence ID" value="NZ_JAERWK010000005.1"/>
</dbReference>
<dbReference type="PANTHER" id="PTHR43071">
    <property type="entry name" value="2-AMINO-4-HYDROXY-6-HYDROXYMETHYLDIHYDROPTERIDINE PYROPHOSPHOKINASE"/>
    <property type="match status" value="1"/>
</dbReference>
<dbReference type="NCBIfam" id="TIGR01498">
    <property type="entry name" value="folK"/>
    <property type="match status" value="1"/>
</dbReference>
<dbReference type="EC" id="2.7.6.3" evidence="3"/>
<dbReference type="EMBL" id="JAERWK010000005">
    <property type="protein sequence ID" value="MBM9466309.1"/>
    <property type="molecule type" value="Genomic_DNA"/>
</dbReference>
<comment type="catalytic activity">
    <reaction evidence="1">
        <text>6-hydroxymethyl-7,8-dihydropterin + ATP = (7,8-dihydropterin-6-yl)methyl diphosphate + AMP + H(+)</text>
        <dbReference type="Rhea" id="RHEA:11412"/>
        <dbReference type="ChEBI" id="CHEBI:15378"/>
        <dbReference type="ChEBI" id="CHEBI:30616"/>
        <dbReference type="ChEBI" id="CHEBI:44841"/>
        <dbReference type="ChEBI" id="CHEBI:72950"/>
        <dbReference type="ChEBI" id="CHEBI:456215"/>
        <dbReference type="EC" id="2.7.6.3"/>
    </reaction>
</comment>
<proteinExistence type="predicted"/>
<dbReference type="GO" id="GO:0003848">
    <property type="term" value="F:2-amino-4-hydroxy-6-hydroxymethyldihydropteridine diphosphokinase activity"/>
    <property type="evidence" value="ECO:0007669"/>
    <property type="project" value="UniProtKB-EC"/>
</dbReference>
<dbReference type="AlphaFoldDB" id="A0A938YAP6"/>
<dbReference type="GO" id="GO:0016301">
    <property type="term" value="F:kinase activity"/>
    <property type="evidence" value="ECO:0007669"/>
    <property type="project" value="UniProtKB-KW"/>
</dbReference>
<protein>
    <recommendedName>
        <fullName evidence="3">2-amino-4-hydroxy-6-hydroxymethyldihydropteridine diphosphokinase</fullName>
        <ecNumber evidence="3">2.7.6.3</ecNumber>
    </recommendedName>
</protein>
<organism evidence="10 11">
    <name type="scientific">Nakamurella leprariae</name>
    <dbReference type="NCBI Taxonomy" id="2803911"/>
    <lineage>
        <taxon>Bacteria</taxon>
        <taxon>Bacillati</taxon>
        <taxon>Actinomycetota</taxon>
        <taxon>Actinomycetes</taxon>
        <taxon>Nakamurellales</taxon>
        <taxon>Nakamurellaceae</taxon>
        <taxon>Nakamurella</taxon>
    </lineage>
</organism>
<evidence type="ECO:0000256" key="2">
    <source>
        <dbReference type="ARBA" id="ARBA00005051"/>
    </source>
</evidence>
<evidence type="ECO:0000313" key="10">
    <source>
        <dbReference type="EMBL" id="MBM9466309.1"/>
    </source>
</evidence>
<keyword evidence="11" id="KW-1185">Reference proteome</keyword>
<dbReference type="CDD" id="cd00483">
    <property type="entry name" value="HPPK"/>
    <property type="match status" value="1"/>
</dbReference>
<dbReference type="PANTHER" id="PTHR43071:SF1">
    <property type="entry name" value="2-AMINO-4-HYDROXY-6-HYDROXYMETHYLDIHYDROPTERIDINE PYROPHOSPHOKINASE"/>
    <property type="match status" value="1"/>
</dbReference>
<evidence type="ECO:0000259" key="9">
    <source>
        <dbReference type="PROSITE" id="PS00794"/>
    </source>
</evidence>
<evidence type="ECO:0000256" key="1">
    <source>
        <dbReference type="ARBA" id="ARBA00000198"/>
    </source>
</evidence>
<dbReference type="PROSITE" id="PS00794">
    <property type="entry name" value="HPPK"/>
    <property type="match status" value="1"/>
</dbReference>
<feature type="domain" description="7,8-dihydro-6-hydroxymethylpterin-pyrophosphokinase" evidence="9">
    <location>
        <begin position="85"/>
        <end position="96"/>
    </location>
</feature>
<keyword evidence="5" id="KW-0547">Nucleotide-binding</keyword>
<evidence type="ECO:0000256" key="3">
    <source>
        <dbReference type="ARBA" id="ARBA00013253"/>
    </source>
</evidence>
<dbReference type="GO" id="GO:0005524">
    <property type="term" value="F:ATP binding"/>
    <property type="evidence" value="ECO:0007669"/>
    <property type="project" value="UniProtKB-KW"/>
</dbReference>
<keyword evidence="7" id="KW-0067">ATP-binding</keyword>
<evidence type="ECO:0000256" key="4">
    <source>
        <dbReference type="ARBA" id="ARBA00022679"/>
    </source>
</evidence>
<dbReference type="InterPro" id="IPR035907">
    <property type="entry name" value="Hppk_sf"/>
</dbReference>
<evidence type="ECO:0000256" key="8">
    <source>
        <dbReference type="ARBA" id="ARBA00022909"/>
    </source>
</evidence>
<keyword evidence="8" id="KW-0289">Folate biosynthesis</keyword>
<dbReference type="GO" id="GO:0046656">
    <property type="term" value="P:folic acid biosynthetic process"/>
    <property type="evidence" value="ECO:0007669"/>
    <property type="project" value="UniProtKB-KW"/>
</dbReference>
<gene>
    <name evidence="10" type="primary">folK</name>
    <name evidence="10" type="ORF">JL106_03320</name>
</gene>
<accession>A0A938YAP6</accession>
<dbReference type="SUPFAM" id="SSF55083">
    <property type="entry name" value="6-hydroxymethyl-7,8-dihydropterin pyrophosphokinase, HPPK"/>
    <property type="match status" value="1"/>
</dbReference>
<sequence length="163" mass="17931">MSRAVLSMGSNQGDPRRLLSGAVHALGRQVRTVSSLYRTPPWGPVPQDDYLNVVVLVEDDHLDAHGWLRRAHELEQLAGRERAVRWGPRTLDVDVVAVQDHGHEVVLDDPELTLPHPRAAERAFVLVPWAEIDPTAELPGHGAIADLLDGLDTSAIDRVGHVH</sequence>
<keyword evidence="6" id="KW-0418">Kinase</keyword>
<dbReference type="InterPro" id="IPR000550">
    <property type="entry name" value="Hppk"/>
</dbReference>
<dbReference type="Gene3D" id="3.30.70.560">
    <property type="entry name" value="7,8-Dihydro-6-hydroxymethylpterin-pyrophosphokinase HPPK"/>
    <property type="match status" value="1"/>
</dbReference>
<keyword evidence="4 10" id="KW-0808">Transferase</keyword>
<evidence type="ECO:0000313" key="11">
    <source>
        <dbReference type="Proteomes" id="UP000663792"/>
    </source>
</evidence>